<dbReference type="Proteomes" id="UP001164743">
    <property type="component" value="Chromosome 18A"/>
</dbReference>
<evidence type="ECO:0000256" key="1">
    <source>
        <dbReference type="SAM" id="MobiDB-lite"/>
    </source>
</evidence>
<evidence type="ECO:0000313" key="2">
    <source>
        <dbReference type="EMBL" id="WAQ93173.1"/>
    </source>
</evidence>
<organism evidence="2 3">
    <name type="scientific">Puccinia triticina</name>
    <dbReference type="NCBI Taxonomy" id="208348"/>
    <lineage>
        <taxon>Eukaryota</taxon>
        <taxon>Fungi</taxon>
        <taxon>Dikarya</taxon>
        <taxon>Basidiomycota</taxon>
        <taxon>Pucciniomycotina</taxon>
        <taxon>Pucciniomycetes</taxon>
        <taxon>Pucciniales</taxon>
        <taxon>Pucciniaceae</taxon>
        <taxon>Puccinia</taxon>
    </lineage>
</organism>
<proteinExistence type="predicted"/>
<accession>A0ABY7D686</accession>
<keyword evidence="3" id="KW-1185">Reference proteome</keyword>
<evidence type="ECO:0000313" key="3">
    <source>
        <dbReference type="Proteomes" id="UP001164743"/>
    </source>
</evidence>
<reference evidence="2" key="1">
    <citation type="submission" date="2022-10" db="EMBL/GenBank/DDBJ databases">
        <title>Puccinia triticina Genome sequencing and assembly.</title>
        <authorList>
            <person name="Li C."/>
        </authorList>
    </citation>
    <scope>NUCLEOTIDE SEQUENCE</scope>
    <source>
        <strain evidence="2">Pt15</strain>
    </source>
</reference>
<protein>
    <submittedName>
        <fullName evidence="2">Uncharacterized protein</fullName>
    </submittedName>
</protein>
<feature type="region of interest" description="Disordered" evidence="1">
    <location>
        <begin position="56"/>
        <end position="116"/>
    </location>
</feature>
<name>A0ABY7D686_9BASI</name>
<gene>
    <name evidence="2" type="ORF">PtA15_18A231</name>
</gene>
<dbReference type="EMBL" id="CP110438">
    <property type="protein sequence ID" value="WAQ93173.1"/>
    <property type="molecule type" value="Genomic_DNA"/>
</dbReference>
<dbReference type="RefSeq" id="XP_053028728.1">
    <property type="nucleotide sequence ID" value="XM_053164750.1"/>
</dbReference>
<feature type="compositionally biased region" description="Polar residues" evidence="1">
    <location>
        <begin position="104"/>
        <end position="116"/>
    </location>
</feature>
<dbReference type="GeneID" id="77805645"/>
<sequence>MVLHHHFSLTLAAPSFIADAGFKEPDVLRPLTPQPATSSDQELLRSFLDPHSSSLYLDPISEGSMEPASSEQKKLVPGSIGSPSGEPVNSMNANEVDSYKGQIKHSTNQTILLRPS</sequence>